<feature type="region of interest" description="Disordered" evidence="7">
    <location>
        <begin position="1"/>
        <end position="22"/>
    </location>
</feature>
<dbReference type="GO" id="GO:0004571">
    <property type="term" value="F:mannosyl-oligosaccharide 1,2-alpha-mannosidase activity"/>
    <property type="evidence" value="ECO:0007669"/>
    <property type="project" value="InterPro"/>
</dbReference>
<dbReference type="Pfam" id="PF01532">
    <property type="entry name" value="Glyco_hydro_47"/>
    <property type="match status" value="1"/>
</dbReference>
<evidence type="ECO:0000256" key="6">
    <source>
        <dbReference type="RuleBase" id="RU361193"/>
    </source>
</evidence>
<reference evidence="8" key="1">
    <citation type="journal article" date="2014" name="Nat. Commun.">
        <title>The rainbow trout genome provides novel insights into evolution after whole-genome duplication in vertebrates.</title>
        <authorList>
            <person name="Berthelot C."/>
            <person name="Brunet F."/>
            <person name="Chalopin D."/>
            <person name="Juanchich A."/>
            <person name="Bernard M."/>
            <person name="Noel B."/>
            <person name="Bento P."/>
            <person name="Da Silva C."/>
            <person name="Labadie K."/>
            <person name="Alberti A."/>
            <person name="Aury J.M."/>
            <person name="Louis A."/>
            <person name="Dehais P."/>
            <person name="Bardou P."/>
            <person name="Montfort J."/>
            <person name="Klopp C."/>
            <person name="Cabau C."/>
            <person name="Gaspin C."/>
            <person name="Thorgaard G.H."/>
            <person name="Boussaha M."/>
            <person name="Quillet E."/>
            <person name="Guyomard R."/>
            <person name="Galiana D."/>
            <person name="Bobe J."/>
            <person name="Volff J.N."/>
            <person name="Genet C."/>
            <person name="Wincker P."/>
            <person name="Jaillon O."/>
            <person name="Roest Crollius H."/>
            <person name="Guiguen Y."/>
        </authorList>
    </citation>
    <scope>NUCLEOTIDE SEQUENCE [LARGE SCALE GENOMIC DNA]</scope>
</reference>
<comment type="cofactor">
    <cofactor evidence="1">
        <name>Ca(2+)</name>
        <dbReference type="ChEBI" id="CHEBI:29108"/>
    </cofactor>
</comment>
<dbReference type="EMBL" id="FR904287">
    <property type="protein sequence ID" value="CDQ57449.1"/>
    <property type="molecule type" value="Genomic_DNA"/>
</dbReference>
<dbReference type="Gene3D" id="1.50.10.10">
    <property type="match status" value="1"/>
</dbReference>
<dbReference type="EC" id="3.2.1.-" evidence="6"/>
<dbReference type="PaxDb" id="8022-A0A060VWS1"/>
<dbReference type="InterPro" id="IPR001382">
    <property type="entry name" value="Glyco_hydro_47"/>
</dbReference>
<accession>A0A060VWS1</accession>
<dbReference type="PANTHER" id="PTHR11742:SF31">
    <property type="entry name" value="MANNOSYL-OLIGOSACCHARIDE 1,2-ALPHA-MANNOSIDASE IA"/>
    <property type="match status" value="1"/>
</dbReference>
<dbReference type="Proteomes" id="UP000193380">
    <property type="component" value="Unassembled WGS sequence"/>
</dbReference>
<evidence type="ECO:0000256" key="7">
    <source>
        <dbReference type="SAM" id="MobiDB-lite"/>
    </source>
</evidence>
<evidence type="ECO:0000256" key="5">
    <source>
        <dbReference type="ARBA" id="ARBA00023157"/>
    </source>
</evidence>
<keyword evidence="4 6" id="KW-0378">Hydrolase</keyword>
<dbReference type="GO" id="GO:0005509">
    <property type="term" value="F:calcium ion binding"/>
    <property type="evidence" value="ECO:0007669"/>
    <property type="project" value="InterPro"/>
</dbReference>
<dbReference type="AlphaFoldDB" id="A0A060VWS1"/>
<evidence type="ECO:0000256" key="1">
    <source>
        <dbReference type="ARBA" id="ARBA00001913"/>
    </source>
</evidence>
<comment type="pathway">
    <text evidence="2">Protein modification; protein glycosylation.</text>
</comment>
<dbReference type="GO" id="GO:0005783">
    <property type="term" value="C:endoplasmic reticulum"/>
    <property type="evidence" value="ECO:0007669"/>
    <property type="project" value="TreeGrafter"/>
</dbReference>
<dbReference type="GO" id="GO:0005975">
    <property type="term" value="P:carbohydrate metabolic process"/>
    <property type="evidence" value="ECO:0007669"/>
    <property type="project" value="InterPro"/>
</dbReference>
<proteinExistence type="inferred from homology"/>
<evidence type="ECO:0000256" key="3">
    <source>
        <dbReference type="ARBA" id="ARBA00007658"/>
    </source>
</evidence>
<dbReference type="PANTHER" id="PTHR11742">
    <property type="entry name" value="MANNOSYL-OLIGOSACCHARIDE ALPHA-1,2-MANNOSIDASE-RELATED"/>
    <property type="match status" value="1"/>
</dbReference>
<dbReference type="InterPro" id="IPR050749">
    <property type="entry name" value="Glycosyl_Hydrolase_47"/>
</dbReference>
<evidence type="ECO:0000313" key="9">
    <source>
        <dbReference type="Proteomes" id="UP000193380"/>
    </source>
</evidence>
<dbReference type="GO" id="GO:0000139">
    <property type="term" value="C:Golgi membrane"/>
    <property type="evidence" value="ECO:0007669"/>
    <property type="project" value="TreeGrafter"/>
</dbReference>
<reference evidence="8" key="2">
    <citation type="submission" date="2014-03" db="EMBL/GenBank/DDBJ databases">
        <authorList>
            <person name="Genoscope - CEA"/>
        </authorList>
    </citation>
    <scope>NUCLEOTIDE SEQUENCE</scope>
</reference>
<dbReference type="SUPFAM" id="SSF48225">
    <property type="entry name" value="Seven-hairpin glycosidases"/>
    <property type="match status" value="1"/>
</dbReference>
<comment type="similarity">
    <text evidence="3 6">Belongs to the glycosyl hydrolase 47 family.</text>
</comment>
<dbReference type="PRINTS" id="PR00747">
    <property type="entry name" value="GLYHDRLASE47"/>
</dbReference>
<evidence type="ECO:0000256" key="2">
    <source>
        <dbReference type="ARBA" id="ARBA00004922"/>
    </source>
</evidence>
<organism evidence="8 9">
    <name type="scientific">Oncorhynchus mykiss</name>
    <name type="common">Rainbow trout</name>
    <name type="synonym">Salmo gairdneri</name>
    <dbReference type="NCBI Taxonomy" id="8022"/>
    <lineage>
        <taxon>Eukaryota</taxon>
        <taxon>Metazoa</taxon>
        <taxon>Chordata</taxon>
        <taxon>Craniata</taxon>
        <taxon>Vertebrata</taxon>
        <taxon>Euteleostomi</taxon>
        <taxon>Actinopterygii</taxon>
        <taxon>Neopterygii</taxon>
        <taxon>Teleostei</taxon>
        <taxon>Protacanthopterygii</taxon>
        <taxon>Salmoniformes</taxon>
        <taxon>Salmonidae</taxon>
        <taxon>Salmoninae</taxon>
        <taxon>Oncorhynchus</taxon>
    </lineage>
</organism>
<keyword evidence="5" id="KW-1015">Disulfide bond</keyword>
<dbReference type="InterPro" id="IPR012341">
    <property type="entry name" value="6hp_glycosidase-like_sf"/>
</dbReference>
<sequence length="154" mass="17565">MMTLACKAEQRPNPIDQHQGRDEQSHESRFIDLLRLNLISPLSPLPFLSLCPQMMKFAWDSYKRYAWGSNELRPVSMQGHSSNLFGSIKGATIVDALDTLYVMQMYEDFEMATEWVEKNLDFNVNAEVSVFEVNIRFVGGLLSAYYLSGKEVGT</sequence>
<dbReference type="InterPro" id="IPR036026">
    <property type="entry name" value="Seven-hairpin_glycosidases"/>
</dbReference>
<protein>
    <recommendedName>
        <fullName evidence="6">alpha-1,2-Mannosidase</fullName>
        <ecNumber evidence="6">3.2.1.-</ecNumber>
    </recommendedName>
</protein>
<evidence type="ECO:0000313" key="8">
    <source>
        <dbReference type="EMBL" id="CDQ57449.1"/>
    </source>
</evidence>
<dbReference type="STRING" id="8022.A0A060VWS1"/>
<name>A0A060VWS1_ONCMY</name>
<dbReference type="GO" id="GO:0070062">
    <property type="term" value="C:extracellular exosome"/>
    <property type="evidence" value="ECO:0007669"/>
    <property type="project" value="TreeGrafter"/>
</dbReference>
<keyword evidence="6" id="KW-0326">Glycosidase</keyword>
<evidence type="ECO:0000256" key="4">
    <source>
        <dbReference type="ARBA" id="ARBA00022801"/>
    </source>
</evidence>
<gene>
    <name evidence="8" type="ORF">GSONMT00072168001</name>
</gene>